<organism evidence="2">
    <name type="scientific">Salmonella enterica</name>
    <name type="common">Salmonella choleraesuis</name>
    <dbReference type="NCBI Taxonomy" id="28901"/>
    <lineage>
        <taxon>Bacteria</taxon>
        <taxon>Pseudomonadati</taxon>
        <taxon>Pseudomonadota</taxon>
        <taxon>Gammaproteobacteria</taxon>
        <taxon>Enterobacterales</taxon>
        <taxon>Enterobacteriaceae</taxon>
        <taxon>Salmonella</taxon>
    </lineage>
</organism>
<evidence type="ECO:0000256" key="1">
    <source>
        <dbReference type="SAM" id="Phobius"/>
    </source>
</evidence>
<feature type="transmembrane region" description="Helical" evidence="1">
    <location>
        <begin position="20"/>
        <end position="42"/>
    </location>
</feature>
<dbReference type="AlphaFoldDB" id="A0A728F292"/>
<gene>
    <name evidence="2" type="ORF">G3315_004520</name>
</gene>
<keyword evidence="1" id="KW-0472">Membrane</keyword>
<protein>
    <submittedName>
        <fullName evidence="2">Amino acid ABC transporter permease</fullName>
    </submittedName>
</protein>
<reference evidence="2" key="1">
    <citation type="journal article" date="2018" name="Genome Biol.">
        <title>SKESA: strategic k-mer extension for scrupulous assemblies.</title>
        <authorList>
            <person name="Souvorov A."/>
            <person name="Agarwala R."/>
            <person name="Lipman D.J."/>
        </authorList>
    </citation>
    <scope>NUCLEOTIDE SEQUENCE</scope>
    <source>
        <strain evidence="2">15-6138</strain>
    </source>
</reference>
<proteinExistence type="predicted"/>
<sequence>AEITKQAMSLTAITLNGLQIYTLDGVLYFIIYKVFTLLAGVFEKKYRIS</sequence>
<accession>A0A728F292</accession>
<dbReference type="EMBL" id="DAARIM010000254">
    <property type="protein sequence ID" value="HAE2568791.1"/>
    <property type="molecule type" value="Genomic_DNA"/>
</dbReference>
<keyword evidence="1" id="KW-1133">Transmembrane helix</keyword>
<reference evidence="2" key="2">
    <citation type="submission" date="2018-07" db="EMBL/GenBank/DDBJ databases">
        <authorList>
            <consortium name="NCBI Pathogen Detection Project"/>
        </authorList>
    </citation>
    <scope>NUCLEOTIDE SEQUENCE</scope>
    <source>
        <strain evidence="2">15-6138</strain>
    </source>
</reference>
<feature type="non-terminal residue" evidence="2">
    <location>
        <position position="1"/>
    </location>
</feature>
<keyword evidence="1" id="KW-0812">Transmembrane</keyword>
<comment type="caution">
    <text evidence="2">The sequence shown here is derived from an EMBL/GenBank/DDBJ whole genome shotgun (WGS) entry which is preliminary data.</text>
</comment>
<name>A0A728F292_SALER</name>
<evidence type="ECO:0000313" key="2">
    <source>
        <dbReference type="EMBL" id="HAE2568791.1"/>
    </source>
</evidence>